<evidence type="ECO:0000313" key="2">
    <source>
        <dbReference type="Proteomes" id="UP000735302"/>
    </source>
</evidence>
<keyword evidence="2" id="KW-1185">Reference proteome</keyword>
<name>A0AAV3ZCF5_9GAST</name>
<sequence length="90" mass="10285">MRQFRMFCPNTGNWPMVTPRMGYQATRQYPLAARQGRHEYGSKHVAGVPLGIHAVGRRPNSGAYFQIRTSSTSPKYRATLTMARGYFQLF</sequence>
<protein>
    <submittedName>
        <fullName evidence="1">Uncharacterized protein</fullName>
    </submittedName>
</protein>
<dbReference type="AlphaFoldDB" id="A0AAV3ZCF5"/>
<gene>
    <name evidence="1" type="ORF">PoB_001856400</name>
</gene>
<evidence type="ECO:0000313" key="1">
    <source>
        <dbReference type="EMBL" id="GFN92058.1"/>
    </source>
</evidence>
<reference evidence="1 2" key="1">
    <citation type="journal article" date="2021" name="Elife">
        <title>Chloroplast acquisition without the gene transfer in kleptoplastic sea slugs, Plakobranchus ocellatus.</title>
        <authorList>
            <person name="Maeda T."/>
            <person name="Takahashi S."/>
            <person name="Yoshida T."/>
            <person name="Shimamura S."/>
            <person name="Takaki Y."/>
            <person name="Nagai Y."/>
            <person name="Toyoda A."/>
            <person name="Suzuki Y."/>
            <person name="Arimoto A."/>
            <person name="Ishii H."/>
            <person name="Satoh N."/>
            <person name="Nishiyama T."/>
            <person name="Hasebe M."/>
            <person name="Maruyama T."/>
            <person name="Minagawa J."/>
            <person name="Obokata J."/>
            <person name="Shigenobu S."/>
        </authorList>
    </citation>
    <scope>NUCLEOTIDE SEQUENCE [LARGE SCALE GENOMIC DNA]</scope>
</reference>
<dbReference type="Proteomes" id="UP000735302">
    <property type="component" value="Unassembled WGS sequence"/>
</dbReference>
<dbReference type="EMBL" id="BLXT01002217">
    <property type="protein sequence ID" value="GFN92058.1"/>
    <property type="molecule type" value="Genomic_DNA"/>
</dbReference>
<proteinExistence type="predicted"/>
<accession>A0AAV3ZCF5</accession>
<comment type="caution">
    <text evidence="1">The sequence shown here is derived from an EMBL/GenBank/DDBJ whole genome shotgun (WGS) entry which is preliminary data.</text>
</comment>
<organism evidence="1 2">
    <name type="scientific">Plakobranchus ocellatus</name>
    <dbReference type="NCBI Taxonomy" id="259542"/>
    <lineage>
        <taxon>Eukaryota</taxon>
        <taxon>Metazoa</taxon>
        <taxon>Spiralia</taxon>
        <taxon>Lophotrochozoa</taxon>
        <taxon>Mollusca</taxon>
        <taxon>Gastropoda</taxon>
        <taxon>Heterobranchia</taxon>
        <taxon>Euthyneura</taxon>
        <taxon>Panpulmonata</taxon>
        <taxon>Sacoglossa</taxon>
        <taxon>Placobranchoidea</taxon>
        <taxon>Plakobranchidae</taxon>
        <taxon>Plakobranchus</taxon>
    </lineage>
</organism>